<evidence type="ECO:0000313" key="3">
    <source>
        <dbReference type="Proteomes" id="UP000302218"/>
    </source>
</evidence>
<dbReference type="EMBL" id="CP040330">
    <property type="protein sequence ID" value="QCS41187.1"/>
    <property type="molecule type" value="Genomic_DNA"/>
</dbReference>
<reference evidence="3" key="1">
    <citation type="submission" date="2019-05" db="EMBL/GenBank/DDBJ databases">
        <title>Genome sequence and methylation pattern of the halophilic Archaeon Natrinema versiforme BOL5-4.</title>
        <authorList>
            <person name="DasSarma P."/>
            <person name="Anton B.P."/>
            <person name="DasSarma S.L."/>
            <person name="Martinez F.L."/>
            <person name="Guzman D."/>
            <person name="Roberts R.J."/>
            <person name="DasSarma S."/>
        </authorList>
    </citation>
    <scope>NUCLEOTIDE SEQUENCE [LARGE SCALE GENOMIC DNA]</scope>
    <source>
        <strain evidence="3">BOL5-4</strain>
    </source>
</reference>
<evidence type="ECO:0000313" key="2">
    <source>
        <dbReference type="EMBL" id="QCS41187.1"/>
    </source>
</evidence>
<keyword evidence="1" id="KW-1133">Transmembrane helix</keyword>
<keyword evidence="1" id="KW-0472">Membrane</keyword>
<sequence length="300" mass="31548">MSRLRDTLADLIDERFRTAVLLGLASIPFTVALSWESAPTSFSAEAVVAAGLLAGLHYAGRSSENADVGLLEGLRYGKRPAVNRRAGVVVGAVGSAPAVGWAIGYMLERAWSLSGWLGAAAAALLPAVVPLLVALFALAGGVGAAVGDWLVTRVDRARDRARSRAEPDADGDVSGWWRWVIAYIVFAPAVLLYTFGVGPESGAAFALSVLALLVLVPFSLFVAVALFEDAVTLREVGRDRGPNYWAYVGAPLAAYAVVYLVATALASPNPSGDGVYGFVVALWISSAVYLSYRRRYVGTA</sequence>
<feature type="transmembrane region" description="Helical" evidence="1">
    <location>
        <begin position="202"/>
        <end position="224"/>
    </location>
</feature>
<feature type="transmembrane region" description="Helical" evidence="1">
    <location>
        <begin position="244"/>
        <end position="262"/>
    </location>
</feature>
<dbReference type="Proteomes" id="UP000302218">
    <property type="component" value="Chromosome"/>
</dbReference>
<dbReference type="RefSeq" id="WP_138243700.1">
    <property type="nucleotide sequence ID" value="NZ_CP040330.1"/>
</dbReference>
<dbReference type="OrthoDB" id="293423at2157"/>
<organism evidence="2 3">
    <name type="scientific">Natrinema versiforme</name>
    <dbReference type="NCBI Taxonomy" id="88724"/>
    <lineage>
        <taxon>Archaea</taxon>
        <taxon>Methanobacteriati</taxon>
        <taxon>Methanobacteriota</taxon>
        <taxon>Stenosarchaea group</taxon>
        <taxon>Halobacteria</taxon>
        <taxon>Halobacteriales</taxon>
        <taxon>Natrialbaceae</taxon>
        <taxon>Natrinema</taxon>
    </lineage>
</organism>
<name>A0A4V1FY36_9EURY</name>
<protein>
    <submittedName>
        <fullName evidence="2">Transposase</fullName>
    </submittedName>
</protein>
<dbReference type="GeneID" id="40264016"/>
<evidence type="ECO:0000256" key="1">
    <source>
        <dbReference type="SAM" id="Phobius"/>
    </source>
</evidence>
<dbReference type="AlphaFoldDB" id="A0A4V1FY36"/>
<feature type="transmembrane region" description="Helical" evidence="1">
    <location>
        <begin position="274"/>
        <end position="292"/>
    </location>
</feature>
<dbReference type="KEGG" id="nvr:FEJ81_02055"/>
<proteinExistence type="predicted"/>
<feature type="transmembrane region" description="Helical" evidence="1">
    <location>
        <begin position="127"/>
        <end position="154"/>
    </location>
</feature>
<accession>A0A4V1FY36</accession>
<feature type="transmembrane region" description="Helical" evidence="1">
    <location>
        <begin position="175"/>
        <end position="196"/>
    </location>
</feature>
<keyword evidence="1" id="KW-0812">Transmembrane</keyword>
<feature type="transmembrane region" description="Helical" evidence="1">
    <location>
        <begin position="86"/>
        <end position="107"/>
    </location>
</feature>
<gene>
    <name evidence="2" type="ORF">FEJ81_02055</name>
</gene>